<reference evidence="3" key="1">
    <citation type="journal article" date="2017" name="bioRxiv">
        <title>Conservation of a gene cluster reveals novel cercosporin biosynthetic mechanisms and extends production to the genus Colletotrichum.</title>
        <authorList>
            <person name="de Jonge R."/>
            <person name="Ebert M.K."/>
            <person name="Huitt-Roehl C.R."/>
            <person name="Pal P."/>
            <person name="Suttle J.C."/>
            <person name="Spanner R.E."/>
            <person name="Neubauer J.D."/>
            <person name="Jurick W.M.II."/>
            <person name="Stott K.A."/>
            <person name="Secor G.A."/>
            <person name="Thomma B.P.H.J."/>
            <person name="Van de Peer Y."/>
            <person name="Townsend C.A."/>
            <person name="Bolton M.D."/>
        </authorList>
    </citation>
    <scope>NUCLEOTIDE SEQUENCE [LARGE SCALE GENOMIC DNA]</scope>
    <source>
        <strain evidence="3">CBS538.71</strain>
    </source>
</reference>
<evidence type="ECO:0000313" key="3">
    <source>
        <dbReference type="Proteomes" id="UP000237631"/>
    </source>
</evidence>
<gene>
    <name evidence="2" type="ORF">CBER1_09968</name>
</gene>
<dbReference type="EMBL" id="PNEN01000548">
    <property type="protein sequence ID" value="PPJ55135.1"/>
    <property type="molecule type" value="Genomic_DNA"/>
</dbReference>
<dbReference type="InterPro" id="IPR029058">
    <property type="entry name" value="AB_hydrolase_fold"/>
</dbReference>
<dbReference type="AlphaFoldDB" id="A0A2S6C5Y2"/>
<dbReference type="Gene3D" id="3.40.50.1820">
    <property type="entry name" value="alpha/beta hydrolase"/>
    <property type="match status" value="1"/>
</dbReference>
<dbReference type="InterPro" id="IPR001031">
    <property type="entry name" value="Thioesterase"/>
</dbReference>
<feature type="domain" description="Thioesterase" evidence="1">
    <location>
        <begin position="20"/>
        <end position="130"/>
    </location>
</feature>
<accession>A0A2S6C5Y2</accession>
<evidence type="ECO:0000259" key="1">
    <source>
        <dbReference type="Pfam" id="PF00975"/>
    </source>
</evidence>
<dbReference type="Pfam" id="PF00975">
    <property type="entry name" value="Thioesterase"/>
    <property type="match status" value="1"/>
</dbReference>
<dbReference type="SUPFAM" id="SSF53474">
    <property type="entry name" value="alpha/beta-Hydrolases"/>
    <property type="match status" value="1"/>
</dbReference>
<dbReference type="Proteomes" id="UP000237631">
    <property type="component" value="Unassembled WGS sequence"/>
</dbReference>
<protein>
    <recommendedName>
        <fullName evidence="1">Thioesterase domain-containing protein</fullName>
    </recommendedName>
</protein>
<comment type="caution">
    <text evidence="2">The sequence shown here is derived from an EMBL/GenBank/DDBJ whole genome shotgun (WGS) entry which is preliminary data.</text>
</comment>
<keyword evidence="3" id="KW-1185">Reference proteome</keyword>
<evidence type="ECO:0000313" key="2">
    <source>
        <dbReference type="EMBL" id="PPJ55135.1"/>
    </source>
</evidence>
<sequence>MSVTDPNPMQLQYAVSEDAPLFLVHDASGTIFNYSLLGDLRRNVFAVYDPKFEREEGWSGGLPEMAREYVALIRKVNPSRPIILGGWSLGGLVSLEMARILDHERHLCGNDDDFAGPIVLGVIMIDTPYTPGWREHEAPLMKWAPNFPSRTPRQICERIVRRMTVYDKLLESWDAPLWPGQGNGQTMVTGGTFRLRQGSIEPPVLLLKAAHRVYFPSSDGIVDVDLFRDEPTLGWSRYPADLVKEVYEIPGHHFDIFDHASRVKNMTKILDQGCRKLSAGLVKNYQDLMYQRLTCNDAGTLQ</sequence>
<dbReference type="OrthoDB" id="10253869at2759"/>
<organism evidence="2 3">
    <name type="scientific">Cercospora berteroae</name>
    <dbReference type="NCBI Taxonomy" id="357750"/>
    <lineage>
        <taxon>Eukaryota</taxon>
        <taxon>Fungi</taxon>
        <taxon>Dikarya</taxon>
        <taxon>Ascomycota</taxon>
        <taxon>Pezizomycotina</taxon>
        <taxon>Dothideomycetes</taxon>
        <taxon>Dothideomycetidae</taxon>
        <taxon>Mycosphaerellales</taxon>
        <taxon>Mycosphaerellaceae</taxon>
        <taxon>Cercospora</taxon>
    </lineage>
</organism>
<proteinExistence type="predicted"/>
<name>A0A2S6C5Y2_9PEZI</name>